<reference evidence="1" key="2">
    <citation type="journal article" date="2015" name="Data Brief">
        <title>Shoot transcriptome of the giant reed, Arundo donax.</title>
        <authorList>
            <person name="Barrero R.A."/>
            <person name="Guerrero F.D."/>
            <person name="Moolhuijzen P."/>
            <person name="Goolsby J.A."/>
            <person name="Tidwell J."/>
            <person name="Bellgard S.E."/>
            <person name="Bellgard M.I."/>
        </authorList>
    </citation>
    <scope>NUCLEOTIDE SEQUENCE</scope>
    <source>
        <tissue evidence="1">Shoot tissue taken approximately 20 cm above the soil surface</tissue>
    </source>
</reference>
<organism evidence="1">
    <name type="scientific">Arundo donax</name>
    <name type="common">Giant reed</name>
    <name type="synonym">Donax arundinaceus</name>
    <dbReference type="NCBI Taxonomy" id="35708"/>
    <lineage>
        <taxon>Eukaryota</taxon>
        <taxon>Viridiplantae</taxon>
        <taxon>Streptophyta</taxon>
        <taxon>Embryophyta</taxon>
        <taxon>Tracheophyta</taxon>
        <taxon>Spermatophyta</taxon>
        <taxon>Magnoliopsida</taxon>
        <taxon>Liliopsida</taxon>
        <taxon>Poales</taxon>
        <taxon>Poaceae</taxon>
        <taxon>PACMAD clade</taxon>
        <taxon>Arundinoideae</taxon>
        <taxon>Arundineae</taxon>
        <taxon>Arundo</taxon>
    </lineage>
</organism>
<proteinExistence type="predicted"/>
<dbReference type="EMBL" id="GBRH01213638">
    <property type="protein sequence ID" value="JAD84257.1"/>
    <property type="molecule type" value="Transcribed_RNA"/>
</dbReference>
<reference evidence="1" key="1">
    <citation type="submission" date="2014-09" db="EMBL/GenBank/DDBJ databases">
        <authorList>
            <person name="Magalhaes I.L.F."/>
            <person name="Oliveira U."/>
            <person name="Santos F.R."/>
            <person name="Vidigal T.H.D.A."/>
            <person name="Brescovit A.D."/>
            <person name="Santos A.J."/>
        </authorList>
    </citation>
    <scope>NUCLEOTIDE SEQUENCE</scope>
    <source>
        <tissue evidence="1">Shoot tissue taken approximately 20 cm above the soil surface</tissue>
    </source>
</reference>
<protein>
    <submittedName>
        <fullName evidence="1">Translation elongation factor G, putative</fullName>
    </submittedName>
</protein>
<evidence type="ECO:0000313" key="1">
    <source>
        <dbReference type="EMBL" id="JAD84257.1"/>
    </source>
</evidence>
<accession>A0A0A9DKE7</accession>
<keyword evidence="1" id="KW-0648">Protein biosynthesis</keyword>
<keyword evidence="1" id="KW-0251">Elongation factor</keyword>
<name>A0A0A9DKE7_ARUDO</name>
<dbReference type="GO" id="GO:0003746">
    <property type="term" value="F:translation elongation factor activity"/>
    <property type="evidence" value="ECO:0007669"/>
    <property type="project" value="UniProtKB-KW"/>
</dbReference>
<dbReference type="AlphaFoldDB" id="A0A0A9DKE7"/>
<sequence length="106" mass="11429">MSLVLKKLAPRRSILFTKHILGTPYLSAWRHTVSDCGSTPATLSKRHMAPSNTLRARSTSRVKSTCPGVSMMLILCLFQKAVVAADVMVIPLSCSCSIQSIVAVPS</sequence>